<dbReference type="GO" id="GO:0000036">
    <property type="term" value="F:acyl carrier activity"/>
    <property type="evidence" value="ECO:0007669"/>
    <property type="project" value="TreeGrafter"/>
</dbReference>
<evidence type="ECO:0000259" key="7">
    <source>
        <dbReference type="PROSITE" id="PS50075"/>
    </source>
</evidence>
<dbReference type="Gene3D" id="3.40.50.980">
    <property type="match status" value="2"/>
</dbReference>
<dbReference type="SUPFAM" id="SSF56801">
    <property type="entry name" value="Acetyl-CoA synthetase-like"/>
    <property type="match status" value="1"/>
</dbReference>
<dbReference type="PROSITE" id="PS00455">
    <property type="entry name" value="AMP_BINDING"/>
    <property type="match status" value="1"/>
</dbReference>
<dbReference type="EMBL" id="JAUTAN010000001">
    <property type="protein sequence ID" value="MDQ1105418.1"/>
    <property type="molecule type" value="Genomic_DNA"/>
</dbReference>
<evidence type="ECO:0000256" key="1">
    <source>
        <dbReference type="ARBA" id="ARBA00001957"/>
    </source>
</evidence>
<evidence type="ECO:0000256" key="4">
    <source>
        <dbReference type="ARBA" id="ARBA00022553"/>
    </source>
</evidence>
<comment type="caution">
    <text evidence="8">The sequence shown here is derived from an EMBL/GenBank/DDBJ whole genome shotgun (WGS) entry which is preliminary data.</text>
</comment>
<dbReference type="InterPro" id="IPR023213">
    <property type="entry name" value="CAT-like_dom_sf"/>
</dbReference>
<keyword evidence="4" id="KW-0597">Phosphoprotein</keyword>
<dbReference type="SUPFAM" id="SSF52777">
    <property type="entry name" value="CoA-dependent acyltransferases"/>
    <property type="match status" value="4"/>
</dbReference>
<organism evidence="8 9">
    <name type="scientific">Nocardioides zeae</name>
    <dbReference type="NCBI Taxonomy" id="1457234"/>
    <lineage>
        <taxon>Bacteria</taxon>
        <taxon>Bacillati</taxon>
        <taxon>Actinomycetota</taxon>
        <taxon>Actinomycetes</taxon>
        <taxon>Propionibacteriales</taxon>
        <taxon>Nocardioidaceae</taxon>
        <taxon>Nocardioides</taxon>
    </lineage>
</organism>
<name>A0AAJ1U557_9ACTN</name>
<dbReference type="Pfam" id="PF00668">
    <property type="entry name" value="Condensation"/>
    <property type="match status" value="2"/>
</dbReference>
<dbReference type="InterPro" id="IPR020806">
    <property type="entry name" value="PKS_PP-bd"/>
</dbReference>
<dbReference type="GO" id="GO:0031177">
    <property type="term" value="F:phosphopantetheine binding"/>
    <property type="evidence" value="ECO:0007669"/>
    <property type="project" value="InterPro"/>
</dbReference>
<evidence type="ECO:0000256" key="2">
    <source>
        <dbReference type="ARBA" id="ARBA00004924"/>
    </source>
</evidence>
<dbReference type="InterPro" id="IPR006162">
    <property type="entry name" value="Ppantetheine_attach_site"/>
</dbReference>
<dbReference type="Gene3D" id="3.30.559.10">
    <property type="entry name" value="Chloramphenicol acetyltransferase-like domain"/>
    <property type="match status" value="2"/>
</dbReference>
<gene>
    <name evidence="8" type="ORF">QE405_002702</name>
</gene>
<dbReference type="InterPro" id="IPR000873">
    <property type="entry name" value="AMP-dep_synth/lig_dom"/>
</dbReference>
<feature type="compositionally biased region" description="Low complexity" evidence="6">
    <location>
        <begin position="91"/>
        <end position="108"/>
    </location>
</feature>
<dbReference type="InterPro" id="IPR025110">
    <property type="entry name" value="AMP-bd_C"/>
</dbReference>
<dbReference type="Proteomes" id="UP001239215">
    <property type="component" value="Unassembled WGS sequence"/>
</dbReference>
<reference evidence="8" key="1">
    <citation type="submission" date="2023-07" db="EMBL/GenBank/DDBJ databases">
        <title>Functional and genomic diversity of the sorghum phyllosphere microbiome.</title>
        <authorList>
            <person name="Shade A."/>
        </authorList>
    </citation>
    <scope>NUCLEOTIDE SEQUENCE</scope>
    <source>
        <strain evidence="8">SORGH_AS_1067</strain>
    </source>
</reference>
<dbReference type="InterPro" id="IPR010071">
    <property type="entry name" value="AA_adenyl_dom"/>
</dbReference>
<feature type="region of interest" description="Disordered" evidence="6">
    <location>
        <begin position="1095"/>
        <end position="1118"/>
    </location>
</feature>
<feature type="region of interest" description="Disordered" evidence="6">
    <location>
        <begin position="1288"/>
        <end position="1308"/>
    </location>
</feature>
<dbReference type="SUPFAM" id="SSF47336">
    <property type="entry name" value="ACP-like"/>
    <property type="match status" value="2"/>
</dbReference>
<keyword evidence="5" id="KW-0436">Ligase</keyword>
<feature type="region of interest" description="Disordered" evidence="6">
    <location>
        <begin position="1193"/>
        <end position="1212"/>
    </location>
</feature>
<dbReference type="GO" id="GO:0043041">
    <property type="term" value="P:amino acid activation for nonribosomal peptide biosynthetic process"/>
    <property type="evidence" value="ECO:0007669"/>
    <property type="project" value="TreeGrafter"/>
</dbReference>
<feature type="region of interest" description="Disordered" evidence="6">
    <location>
        <begin position="91"/>
        <end position="111"/>
    </location>
</feature>
<feature type="compositionally biased region" description="Low complexity" evidence="6">
    <location>
        <begin position="1198"/>
        <end position="1212"/>
    </location>
</feature>
<dbReference type="PANTHER" id="PTHR45527:SF10">
    <property type="entry name" value="PYOCHELIN SYNTHASE PCHF"/>
    <property type="match status" value="1"/>
</dbReference>
<dbReference type="GO" id="GO:0016874">
    <property type="term" value="F:ligase activity"/>
    <property type="evidence" value="ECO:0007669"/>
    <property type="project" value="UniProtKB-KW"/>
</dbReference>
<dbReference type="InterPro" id="IPR009081">
    <property type="entry name" value="PP-bd_ACP"/>
</dbReference>
<dbReference type="PROSITE" id="PS50075">
    <property type="entry name" value="CARRIER"/>
    <property type="match status" value="2"/>
</dbReference>
<dbReference type="InterPro" id="IPR001242">
    <property type="entry name" value="Condensation_dom"/>
</dbReference>
<proteinExistence type="predicted"/>
<evidence type="ECO:0000313" key="8">
    <source>
        <dbReference type="EMBL" id="MDQ1105418.1"/>
    </source>
</evidence>
<dbReference type="PANTHER" id="PTHR45527">
    <property type="entry name" value="NONRIBOSOMAL PEPTIDE SYNTHETASE"/>
    <property type="match status" value="1"/>
</dbReference>
<comment type="pathway">
    <text evidence="2">Siderophore biosynthesis.</text>
</comment>
<dbReference type="PROSITE" id="PS00012">
    <property type="entry name" value="PHOSPHOPANTETHEINE"/>
    <property type="match status" value="1"/>
</dbReference>
<feature type="domain" description="Carrier" evidence="7">
    <location>
        <begin position="17"/>
        <end position="91"/>
    </location>
</feature>
<keyword evidence="3" id="KW-0596">Phosphopantetheine</keyword>
<feature type="region of interest" description="Disordered" evidence="6">
    <location>
        <begin position="1816"/>
        <end position="1858"/>
    </location>
</feature>
<evidence type="ECO:0000256" key="6">
    <source>
        <dbReference type="SAM" id="MobiDB-lite"/>
    </source>
</evidence>
<dbReference type="SMART" id="SM00823">
    <property type="entry name" value="PKS_PP"/>
    <property type="match status" value="2"/>
</dbReference>
<dbReference type="Pfam" id="PF13193">
    <property type="entry name" value="AMP-binding_C"/>
    <property type="match status" value="1"/>
</dbReference>
<dbReference type="InterPro" id="IPR045851">
    <property type="entry name" value="AMP-bd_C_sf"/>
</dbReference>
<feature type="compositionally biased region" description="Low complexity" evidence="6">
    <location>
        <begin position="1105"/>
        <end position="1118"/>
    </location>
</feature>
<dbReference type="Gene3D" id="2.30.38.10">
    <property type="entry name" value="Luciferase, Domain 3"/>
    <property type="match status" value="1"/>
</dbReference>
<dbReference type="Pfam" id="PF00501">
    <property type="entry name" value="AMP-binding"/>
    <property type="match status" value="1"/>
</dbReference>
<dbReference type="GO" id="GO:0044550">
    <property type="term" value="P:secondary metabolite biosynthetic process"/>
    <property type="evidence" value="ECO:0007669"/>
    <property type="project" value="TreeGrafter"/>
</dbReference>
<dbReference type="RefSeq" id="WP_307201595.1">
    <property type="nucleotide sequence ID" value="NZ_JAUTAN010000001.1"/>
</dbReference>
<evidence type="ECO:0000256" key="3">
    <source>
        <dbReference type="ARBA" id="ARBA00022450"/>
    </source>
</evidence>
<dbReference type="GO" id="GO:0005737">
    <property type="term" value="C:cytoplasm"/>
    <property type="evidence" value="ECO:0007669"/>
    <property type="project" value="TreeGrafter"/>
</dbReference>
<comment type="cofactor">
    <cofactor evidence="1">
        <name>pantetheine 4'-phosphate</name>
        <dbReference type="ChEBI" id="CHEBI:47942"/>
    </cofactor>
</comment>
<evidence type="ECO:0000313" key="9">
    <source>
        <dbReference type="Proteomes" id="UP001239215"/>
    </source>
</evidence>
<protein>
    <submittedName>
        <fullName evidence="8">Amino acid adenylation domain-containing protein</fullName>
    </submittedName>
</protein>
<dbReference type="Gene3D" id="1.10.1200.10">
    <property type="entry name" value="ACP-like"/>
    <property type="match status" value="2"/>
</dbReference>
<dbReference type="InterPro" id="IPR020845">
    <property type="entry name" value="AMP-binding_CS"/>
</dbReference>
<dbReference type="NCBIfam" id="TIGR01733">
    <property type="entry name" value="AA-adenyl-dom"/>
    <property type="match status" value="1"/>
</dbReference>
<dbReference type="Gene3D" id="3.30.559.30">
    <property type="entry name" value="Nonribosomal peptide synthetase, condensation domain"/>
    <property type="match status" value="2"/>
</dbReference>
<dbReference type="InterPro" id="IPR036736">
    <property type="entry name" value="ACP-like_sf"/>
</dbReference>
<accession>A0AAJ1U557</accession>
<dbReference type="Gene3D" id="3.30.300.30">
    <property type="match status" value="1"/>
</dbReference>
<dbReference type="Pfam" id="PF00550">
    <property type="entry name" value="PP-binding"/>
    <property type="match status" value="2"/>
</dbReference>
<sequence length="1858" mass="197071">MDARTIPDRVGADDATPADGTLVATVLAEQLGRPVEADEHQVPLAALGVDSLVTLRWRGALERMTGVALPLVAMTGERTLDEVTAAWHAASAATSTPASPPSGGTSTAEDQRVGAATVHPGLTEVQAAYWAGRADGQPLGGVGTWWYHEYVRGPAERDGRDLDDDLDRLERGWRRVVARHAMLRTVVGRDAAPRVVTHDVRDLRLRRIDLREVPPGAELDRRLAALRDDLSHQVRVPESWPLCEVVLVLLPGDVVRVCVGLDALVVDFAGWGVVLRDWGTVVADPRARLPEPPTTFAALLEQRDADVVRRQAAVRAREWWAAQDLPAGPSLARSEPAPGPPRFRRLRHVVEASTWAAVRAEAAARGVSTTSLVLTAFALLLQRRSTGGRDLGLTLTVYDRPDAPGADEVVGDFSGTALLPVRGADGVDAHGPAPFVEQARSLNRVLWDVLDHRAHPGVAVVRERTEPGAEPRWPVVFTSGLGQDSAEQDRWLGDRVFGVSQTPQVLLDHLVWEEHGALVLVHDVVEGAYPDGLVEGLAAAEHAFVASLADPGRWDERGVVWDPSGLAVDPVPPGPPGAGPLLHDPWRAWLAGPPVHRRAPAVLGGAGSLDHGTLHRRAEAVALALADTGVAPGDLVMVALPRGHAQVVTVLGIALAGAGYVPVDPGWPARRLEAAARKSALRHAVVLAGQELHLPAGVHGLVVDAGGEPTTRPSATSTATDPRVDDLAYVIFTSGSTGEPKGVAIEHRQARTTIDDVNDRFGIGPDDRVLGVSALSFDLSVHDLFGVLGAGGAVVLPDAERARDPQHWLDLMARHDVTVWNSAPPLMEMLVEYAEFDPDAARAALGGLRVCLLSGDWIPVTLPDRLRALAPQVEVHSLGGATEASIWSVTHPVREVDPRWPSIPYGRPLRGQSFLVLDEEGSPTSVGIAGELAIGGAGVARGYVGDPTITADRFVVHPALGTRLYRTGDLGRWRTDGTLEFLGRADRQVKIGGHRIELGEVEVAILRHPDVRQAVVSSMPGPDGRGRLVAHVARHGGRTDDGPRFTAALLEALGDEVPTYMVPARVVVLPSLPMSANGKIDVASLTNPFDRQGAVVPPAAEPETEPVASHQAPHAGPHAGPVAALLADLLGPDADLDVPATAAGLTSLQLVRIANAVEDSGRPRPALAELLGAPSLTALALRLDTVADVARGVDPDAGDSGSPDGPCGGSRPEPVVTALASPAHQVEPPAAAVVPARERSGAADVVARLRALADALEAAADAALDLGLDLDLGLGPGLGLGPELRAPAGSANAGRAPATSGRAEAAAVDADDDAPLTEMQLAYLVGRAPEPDGRRVAPHYYTEALVEDLDVGRLQDAWRTVVARHPMLRAVITSTTTQRVLPDAAHEVEVADHRVLSPAERQRERERIRAERSHRLLATDSAPMARLLAVRLGDTTWRLHLDLDLLFCDARSACTWVSEMAAEYARPGSLPARPAPDFLAWARRTVEPSTTALAWADSMIARLPPAPVVPRVLDPSGPAAVVRRRTGWEPARWARVRRAAQQSGVTVTALLLDALGDALTDDDAPRATVVLTVDSRPAEHDGVVGDYTSTLLLEIGRRRPGSANRVQERLVEALDHGTGSGGVHGNALIRRLRASGRSATLPVAVSAALEPGDVDPSQLLDLLGRTEYAVSQTPQVLVDVQLFDVDGRLEVVLDADESRVDPTWVDTVFGHFTQAVARLVDDTVADASASVLRRAVDRTRVEGDLAAAFAELGVLDPGDRRSWFDLGATSLTLVTAHRRLRERGHALDVVDLFAHPSPAATMAHLVGVAATHPAPIDRTVEPSAGPSAAPSRDPGPAETARSGRLRRRRDARHLPPQR</sequence>
<feature type="domain" description="Carrier" evidence="7">
    <location>
        <begin position="1736"/>
        <end position="1809"/>
    </location>
</feature>
<evidence type="ECO:0000256" key="5">
    <source>
        <dbReference type="ARBA" id="ARBA00022598"/>
    </source>
</evidence>